<dbReference type="WBParaSite" id="Hba_12838">
    <property type="protein sequence ID" value="Hba_12838"/>
    <property type="gene ID" value="Hba_12838"/>
</dbReference>
<dbReference type="AlphaFoldDB" id="A0A1I7X5Y2"/>
<dbReference type="PANTHER" id="PTHR35374">
    <property type="entry name" value="CYCLIN-DEPENDENT KINASE 11A-LIKE"/>
    <property type="match status" value="1"/>
</dbReference>
<reference evidence="4" key="1">
    <citation type="submission" date="2016-11" db="UniProtKB">
        <authorList>
            <consortium name="WormBaseParasite"/>
        </authorList>
    </citation>
    <scope>IDENTIFICATION</scope>
</reference>
<feature type="compositionally biased region" description="Basic and acidic residues" evidence="1">
    <location>
        <begin position="333"/>
        <end position="342"/>
    </location>
</feature>
<dbReference type="InterPro" id="IPR058520">
    <property type="entry name" value="DUF8207"/>
</dbReference>
<evidence type="ECO:0000259" key="2">
    <source>
        <dbReference type="Pfam" id="PF26634"/>
    </source>
</evidence>
<feature type="domain" description="DUF8207" evidence="2">
    <location>
        <begin position="140"/>
        <end position="242"/>
    </location>
</feature>
<accession>A0A1I7X5Y2</accession>
<feature type="compositionally biased region" description="Low complexity" evidence="1">
    <location>
        <begin position="98"/>
        <end position="111"/>
    </location>
</feature>
<organism evidence="3 4">
    <name type="scientific">Heterorhabditis bacteriophora</name>
    <name type="common">Entomopathogenic nematode worm</name>
    <dbReference type="NCBI Taxonomy" id="37862"/>
    <lineage>
        <taxon>Eukaryota</taxon>
        <taxon>Metazoa</taxon>
        <taxon>Ecdysozoa</taxon>
        <taxon>Nematoda</taxon>
        <taxon>Chromadorea</taxon>
        <taxon>Rhabditida</taxon>
        <taxon>Rhabditina</taxon>
        <taxon>Rhabditomorpha</taxon>
        <taxon>Strongyloidea</taxon>
        <taxon>Heterorhabditidae</taxon>
        <taxon>Heterorhabditis</taxon>
    </lineage>
</organism>
<feature type="compositionally biased region" description="Polar residues" evidence="1">
    <location>
        <begin position="322"/>
        <end position="332"/>
    </location>
</feature>
<dbReference type="Pfam" id="PF26634">
    <property type="entry name" value="DUF8207"/>
    <property type="match status" value="1"/>
</dbReference>
<evidence type="ECO:0000256" key="1">
    <source>
        <dbReference type="SAM" id="MobiDB-lite"/>
    </source>
</evidence>
<evidence type="ECO:0000313" key="4">
    <source>
        <dbReference type="WBParaSite" id="Hba_12838"/>
    </source>
</evidence>
<feature type="region of interest" description="Disordered" evidence="1">
    <location>
        <begin position="90"/>
        <end position="111"/>
    </location>
</feature>
<evidence type="ECO:0000313" key="3">
    <source>
        <dbReference type="Proteomes" id="UP000095283"/>
    </source>
</evidence>
<feature type="compositionally biased region" description="Low complexity" evidence="1">
    <location>
        <begin position="258"/>
        <end position="267"/>
    </location>
</feature>
<feature type="compositionally biased region" description="Basic and acidic residues" evidence="1">
    <location>
        <begin position="312"/>
        <end position="321"/>
    </location>
</feature>
<name>A0A1I7X5Y2_HETBA</name>
<feature type="region of interest" description="Disordered" evidence="1">
    <location>
        <begin position="312"/>
        <end position="346"/>
    </location>
</feature>
<proteinExistence type="predicted"/>
<dbReference type="PANTHER" id="PTHR35374:SF1">
    <property type="entry name" value="PROTEIN KINASE DOMAIN-CONTAINING PROTEIN"/>
    <property type="match status" value="1"/>
</dbReference>
<protein>
    <recommendedName>
        <fullName evidence="2">DUF8207 domain-containing protein</fullName>
    </recommendedName>
</protein>
<dbReference type="Proteomes" id="UP000095283">
    <property type="component" value="Unplaced"/>
</dbReference>
<keyword evidence="3" id="KW-1185">Reference proteome</keyword>
<sequence>MPSTIEIYDPKKRNEIVQSFLKNRKEHKFKNLEERSNLENVEDHRIEVFKPILESNKKLQEEIIDEKNKIVQTLNSFKGEIKGQPQILQSTPMKQIQSASSPSKVNSPSNEPKVLGFSESVIKVSNLIATYLQDPRDKSNAGYSIRYSSEEGLKGYTIGNKEVVFDDNTMEINNSVYIATPGLMELLTKKSPDISKIQKEDTQNYRDILLCSNALYQGFDKSSKRYNADASDKWKFIKENYFVTKEKSSQGSSKLTQSPNVSKSQSQGSSISQVFDFLPEDINALMDSLRLSIGSYQADYLNKNIRNFETPESYKNRDTKGRFQSYSNQSNQKEYDDFESKIPKSGGLKSFLFRK</sequence>
<feature type="region of interest" description="Disordered" evidence="1">
    <location>
        <begin position="248"/>
        <end position="267"/>
    </location>
</feature>